<keyword evidence="2" id="KW-0812">Transmembrane</keyword>
<dbReference type="PANTHER" id="PTHR11422">
    <property type="entry name" value="T-CELL SURFACE GLYCOPROTEIN CD4"/>
    <property type="match status" value="1"/>
</dbReference>
<dbReference type="GO" id="GO:1990782">
    <property type="term" value="F:protein tyrosine kinase binding"/>
    <property type="evidence" value="ECO:0007669"/>
    <property type="project" value="TreeGrafter"/>
</dbReference>
<dbReference type="PANTHER" id="PTHR11422:SF3">
    <property type="entry name" value="G6F-LIKE PROTEIN"/>
    <property type="match status" value="1"/>
</dbReference>
<dbReference type="Gene3D" id="2.60.40.10">
    <property type="entry name" value="Immunoglobulins"/>
    <property type="match status" value="1"/>
</dbReference>
<feature type="region of interest" description="Disordered" evidence="1">
    <location>
        <begin position="472"/>
        <end position="496"/>
    </location>
</feature>
<sequence length="496" mass="55142">MESGFLAFILFHFFAGHSSQFGFTEWDDVVVTKKDMPTTLVCTDTTMKGPVAIEWSTKSPDARDWKMVYTADENMMFSGGSSKTFMQLEDSNFYNTGIFSLSFHPKITDSGLYLCTVKQQEGKRMERIILLAILAVSVIPTPPIPQYSILQLIASVNPSIGVSKIIWVTPAGTHMKSEKILKTGTVAKLPMIQITDSGAYVCIVHPGGNSTRKFFAFNVNVSVSAGKVVSFNDTKHGPMISTAIQAQTPISLTCPNVQGDYVNLFWKKAENSKQAMKLIYQYDRWRDKILVGGNTKSLQLAGPPYNAKAGSFSFLITPKVNEGGLYICDVFLNNGTFSQRTTLSVMKVKIRKSTTKLDLDCHYSETTQVLDAKWERHNMSGQLPMSAPYPGFISISVLNNGQTIRTTIPVTMNPKEIPNVTPSPLPSLSALLLLVPLFAAAVGVLLWRQKYISDRGIEQSLSVHSGEAENIYENPEDIRQDLKPREEDDVYKELEW</sequence>
<dbReference type="PROSITE" id="PS50835">
    <property type="entry name" value="IG_LIKE"/>
    <property type="match status" value="1"/>
</dbReference>
<evidence type="ECO:0000256" key="2">
    <source>
        <dbReference type="SAM" id="Phobius"/>
    </source>
</evidence>
<gene>
    <name evidence="5" type="primary">g6fl</name>
</gene>
<evidence type="ECO:0000313" key="5">
    <source>
        <dbReference type="Ensembl" id="ENSENLP00000036537.1"/>
    </source>
</evidence>
<accession>A0A665VYJ2</accession>
<reference evidence="5" key="1">
    <citation type="submission" date="2021-04" db="EMBL/GenBank/DDBJ databases">
        <authorList>
            <consortium name="Wellcome Sanger Institute Data Sharing"/>
        </authorList>
    </citation>
    <scope>NUCLEOTIDE SEQUENCE [LARGE SCALE GENOMIC DNA]</scope>
</reference>
<dbReference type="GO" id="GO:0045121">
    <property type="term" value="C:membrane raft"/>
    <property type="evidence" value="ECO:0007669"/>
    <property type="project" value="TreeGrafter"/>
</dbReference>
<evidence type="ECO:0000313" key="6">
    <source>
        <dbReference type="Proteomes" id="UP000472264"/>
    </source>
</evidence>
<feature type="transmembrane region" description="Helical" evidence="2">
    <location>
        <begin position="428"/>
        <end position="447"/>
    </location>
</feature>
<organism evidence="5 6">
    <name type="scientific">Echeneis naucrates</name>
    <name type="common">Live sharksucker</name>
    <dbReference type="NCBI Taxonomy" id="173247"/>
    <lineage>
        <taxon>Eukaryota</taxon>
        <taxon>Metazoa</taxon>
        <taxon>Chordata</taxon>
        <taxon>Craniata</taxon>
        <taxon>Vertebrata</taxon>
        <taxon>Euteleostomi</taxon>
        <taxon>Actinopterygii</taxon>
        <taxon>Neopterygii</taxon>
        <taxon>Teleostei</taxon>
        <taxon>Neoteleostei</taxon>
        <taxon>Acanthomorphata</taxon>
        <taxon>Carangaria</taxon>
        <taxon>Carangiformes</taxon>
        <taxon>Echeneidae</taxon>
        <taxon>Echeneis</taxon>
    </lineage>
</organism>
<proteinExistence type="predicted"/>
<dbReference type="AlphaFoldDB" id="A0A665VYJ2"/>
<dbReference type="InterPro" id="IPR007110">
    <property type="entry name" value="Ig-like_dom"/>
</dbReference>
<name>A0A665VYJ2_ECHNA</name>
<dbReference type="GO" id="GO:0042289">
    <property type="term" value="F:MHC class II protein binding"/>
    <property type="evidence" value="ECO:0007669"/>
    <property type="project" value="TreeGrafter"/>
</dbReference>
<reference evidence="5" key="2">
    <citation type="submission" date="2025-08" db="UniProtKB">
        <authorList>
            <consortium name="Ensembl"/>
        </authorList>
    </citation>
    <scope>IDENTIFICATION</scope>
</reference>
<keyword evidence="2" id="KW-0472">Membrane</keyword>
<dbReference type="OMA" id="KVEWKHH"/>
<reference evidence="5" key="3">
    <citation type="submission" date="2025-09" db="UniProtKB">
        <authorList>
            <consortium name="Ensembl"/>
        </authorList>
    </citation>
    <scope>IDENTIFICATION</scope>
</reference>
<dbReference type="InParanoid" id="A0A665VYJ2"/>
<dbReference type="InterPro" id="IPR013783">
    <property type="entry name" value="Ig-like_fold"/>
</dbReference>
<evidence type="ECO:0000256" key="1">
    <source>
        <dbReference type="SAM" id="MobiDB-lite"/>
    </source>
</evidence>
<dbReference type="GO" id="GO:0042110">
    <property type="term" value="P:T cell activation"/>
    <property type="evidence" value="ECO:0007669"/>
    <property type="project" value="TreeGrafter"/>
</dbReference>
<keyword evidence="3" id="KW-0732">Signal</keyword>
<protein>
    <recommendedName>
        <fullName evidence="4">Ig-like domain-containing protein</fullName>
    </recommendedName>
</protein>
<dbReference type="GO" id="GO:0035723">
    <property type="term" value="P:interleukin-15-mediated signaling pathway"/>
    <property type="evidence" value="ECO:0007669"/>
    <property type="project" value="TreeGrafter"/>
</dbReference>
<feature type="signal peptide" evidence="3">
    <location>
        <begin position="1"/>
        <end position="20"/>
    </location>
</feature>
<evidence type="ECO:0000256" key="3">
    <source>
        <dbReference type="SAM" id="SignalP"/>
    </source>
</evidence>
<dbReference type="Ensembl" id="ENSENLT00000037500.1">
    <property type="protein sequence ID" value="ENSENLP00000036537.1"/>
    <property type="gene ID" value="ENSENLG00000015880.1"/>
</dbReference>
<evidence type="ECO:0000259" key="4">
    <source>
        <dbReference type="PROSITE" id="PS50835"/>
    </source>
</evidence>
<keyword evidence="2" id="KW-1133">Transmembrane helix</keyword>
<dbReference type="GO" id="GO:0009897">
    <property type="term" value="C:external side of plasma membrane"/>
    <property type="evidence" value="ECO:0007669"/>
    <property type="project" value="TreeGrafter"/>
</dbReference>
<dbReference type="GO" id="GO:0070374">
    <property type="term" value="P:positive regulation of ERK1 and ERK2 cascade"/>
    <property type="evidence" value="ECO:0007669"/>
    <property type="project" value="TreeGrafter"/>
</dbReference>
<feature type="compositionally biased region" description="Basic and acidic residues" evidence="1">
    <location>
        <begin position="476"/>
        <end position="496"/>
    </location>
</feature>
<feature type="chain" id="PRO_5025557855" description="Ig-like domain-containing protein" evidence="3">
    <location>
        <begin position="21"/>
        <end position="496"/>
    </location>
</feature>
<feature type="domain" description="Ig-like" evidence="4">
    <location>
        <begin position="39"/>
        <end position="126"/>
    </location>
</feature>
<keyword evidence="6" id="KW-1185">Reference proteome</keyword>
<dbReference type="Proteomes" id="UP000472264">
    <property type="component" value="Chromosome 6"/>
</dbReference>